<gene>
    <name evidence="2" type="ORF">KDK_60210</name>
</gene>
<proteinExistence type="predicted"/>
<dbReference type="Pfam" id="PF09983">
    <property type="entry name" value="JetD_C"/>
    <property type="match status" value="1"/>
</dbReference>
<sequence length="80" mass="9670">MDKATLSTFSEFWVTGTPLSVQRLPHLTDEEHDLFIYLMKENIRLEQERISYVYAIRYIRERYLSLNCEDVLLNHNFTLE</sequence>
<dbReference type="Proteomes" id="UP000287188">
    <property type="component" value="Unassembled WGS sequence"/>
</dbReference>
<reference evidence="3" key="1">
    <citation type="submission" date="2018-12" db="EMBL/GenBank/DDBJ databases">
        <title>Tengunoibacter tsumagoiensis gen. nov., sp. nov., Dictyobacter kobayashii sp. nov., D. alpinus sp. nov., and D. joshuensis sp. nov. and description of Dictyobacteraceae fam. nov. within the order Ktedonobacterales isolated from Tengu-no-mugimeshi.</title>
        <authorList>
            <person name="Wang C.M."/>
            <person name="Zheng Y."/>
            <person name="Sakai Y."/>
            <person name="Toyoda A."/>
            <person name="Minakuchi Y."/>
            <person name="Abe K."/>
            <person name="Yokota A."/>
            <person name="Yabe S."/>
        </authorList>
    </citation>
    <scope>NUCLEOTIDE SEQUENCE [LARGE SCALE GENOMIC DNA]</scope>
    <source>
        <strain evidence="3">Uno11</strain>
    </source>
</reference>
<accession>A0A402AT11</accession>
<protein>
    <recommendedName>
        <fullName evidence="1">Wadjet protein JetD C-terminal domain-containing protein</fullName>
    </recommendedName>
</protein>
<organism evidence="2 3">
    <name type="scientific">Dictyobacter kobayashii</name>
    <dbReference type="NCBI Taxonomy" id="2014872"/>
    <lineage>
        <taxon>Bacteria</taxon>
        <taxon>Bacillati</taxon>
        <taxon>Chloroflexota</taxon>
        <taxon>Ktedonobacteria</taxon>
        <taxon>Ktedonobacterales</taxon>
        <taxon>Dictyobacteraceae</taxon>
        <taxon>Dictyobacter</taxon>
    </lineage>
</organism>
<dbReference type="InterPro" id="IPR024534">
    <property type="entry name" value="JetD_C"/>
</dbReference>
<feature type="domain" description="Wadjet protein JetD C-terminal" evidence="1">
    <location>
        <begin position="1"/>
        <end position="54"/>
    </location>
</feature>
<keyword evidence="3" id="KW-1185">Reference proteome</keyword>
<evidence type="ECO:0000313" key="2">
    <source>
        <dbReference type="EMBL" id="GCE22221.1"/>
    </source>
</evidence>
<evidence type="ECO:0000259" key="1">
    <source>
        <dbReference type="Pfam" id="PF09983"/>
    </source>
</evidence>
<dbReference type="AlphaFoldDB" id="A0A402AT11"/>
<evidence type="ECO:0000313" key="3">
    <source>
        <dbReference type="Proteomes" id="UP000287188"/>
    </source>
</evidence>
<dbReference type="EMBL" id="BIFS01000002">
    <property type="protein sequence ID" value="GCE22221.1"/>
    <property type="molecule type" value="Genomic_DNA"/>
</dbReference>
<name>A0A402AT11_9CHLR</name>
<comment type="caution">
    <text evidence="2">The sequence shown here is derived from an EMBL/GenBank/DDBJ whole genome shotgun (WGS) entry which is preliminary data.</text>
</comment>